<organism evidence="5 6">
    <name type="scientific">Mycolicibacterium goodii</name>
    <name type="common">Mycobacterium goodii</name>
    <dbReference type="NCBI Taxonomy" id="134601"/>
    <lineage>
        <taxon>Bacteria</taxon>
        <taxon>Bacillati</taxon>
        <taxon>Actinomycetota</taxon>
        <taxon>Actinomycetes</taxon>
        <taxon>Mycobacteriales</taxon>
        <taxon>Mycobacteriaceae</taxon>
        <taxon>Mycolicibacterium</taxon>
    </lineage>
</organism>
<dbReference type="PANTHER" id="PTHR37042">
    <property type="entry name" value="OUTER MEMBRANE PROTEIN RV1973"/>
    <property type="match status" value="1"/>
</dbReference>
<keyword evidence="4" id="KW-1133">Transmembrane helix</keyword>
<keyword evidence="4" id="KW-0812">Transmembrane</keyword>
<evidence type="ECO:0008006" key="7">
    <source>
        <dbReference type="Google" id="ProtNLM"/>
    </source>
</evidence>
<feature type="compositionally biased region" description="Acidic residues" evidence="3">
    <location>
        <begin position="88"/>
        <end position="99"/>
    </location>
</feature>
<dbReference type="PATRIC" id="fig|134601.6.peg.3469"/>
<feature type="compositionally biased region" description="Basic and acidic residues" evidence="3">
    <location>
        <begin position="17"/>
        <end position="28"/>
    </location>
</feature>
<reference evidence="5 6" key="1">
    <citation type="submission" date="2015-07" db="EMBL/GenBank/DDBJ databases">
        <title>Complete genome sequence of Mycobacterium goodii X7B, a facultative thermophilic biodesulfurizing bacterium.</title>
        <authorList>
            <person name="Yu B."/>
            <person name="Li F."/>
            <person name="Xu P."/>
        </authorList>
    </citation>
    <scope>NUCLEOTIDE SEQUENCE [LARGE SCALE GENOMIC DNA]</scope>
    <source>
        <strain evidence="5 6">X7B</strain>
    </source>
</reference>
<dbReference type="STRING" id="134601.AFA91_16720"/>
<evidence type="ECO:0000256" key="3">
    <source>
        <dbReference type="SAM" id="MobiDB-lite"/>
    </source>
</evidence>
<dbReference type="PANTHER" id="PTHR37042:SF4">
    <property type="entry name" value="OUTER MEMBRANE PROTEIN RV1973"/>
    <property type="match status" value="1"/>
</dbReference>
<keyword evidence="2 4" id="KW-0472">Membrane</keyword>
<dbReference type="Proteomes" id="UP000062255">
    <property type="component" value="Chromosome"/>
</dbReference>
<dbReference type="RefSeq" id="WP_049748801.1">
    <property type="nucleotide sequence ID" value="NZ_CP012150.1"/>
</dbReference>
<comment type="subcellular location">
    <subcellularLocation>
        <location evidence="1">Membrane</location>
    </subcellularLocation>
</comment>
<evidence type="ECO:0000256" key="4">
    <source>
        <dbReference type="SAM" id="Phobius"/>
    </source>
</evidence>
<accession>A0A0K0XG46</accession>
<dbReference type="EMBL" id="CP012150">
    <property type="protein sequence ID" value="AKS36384.1"/>
    <property type="molecule type" value="Genomic_DNA"/>
</dbReference>
<feature type="transmembrane region" description="Helical" evidence="4">
    <location>
        <begin position="152"/>
        <end position="177"/>
    </location>
</feature>
<evidence type="ECO:0000313" key="5">
    <source>
        <dbReference type="EMBL" id="AKS36384.1"/>
    </source>
</evidence>
<evidence type="ECO:0000256" key="2">
    <source>
        <dbReference type="ARBA" id="ARBA00023136"/>
    </source>
</evidence>
<sequence>MPSRKPTSPVINNSHGADQDAEHDEAGHNGETPVGELSAGEALALAEQAEAEAAEAEAIAAAARARARALRLRRQAEEAAKPGVEAAVETESDEPDTPEPDAPSPDATADVEDADKVEATGEEAGEEAGEKAETRTEPKAGTNKRGSPGTRVWKWIAAGVSVLVTVGLLAVSGVMMYHHKQLQNDQRRAAEFAAAARQGVVTLMSLDHTHAKEDVQRIVDISTGDFKTDFEATADDFAKVAEQAKVTTQAQVNATAVNSMTEDSAVVLVAATSTITNAAGANQDPRNWRLSVTVKRDGDQIKLAKVEFVP</sequence>
<feature type="compositionally biased region" description="Polar residues" evidence="3">
    <location>
        <begin position="1"/>
        <end position="16"/>
    </location>
</feature>
<protein>
    <recommendedName>
        <fullName evidence="7">VirB8 protein</fullName>
    </recommendedName>
</protein>
<dbReference type="OrthoDB" id="4774723at2"/>
<feature type="compositionally biased region" description="Basic and acidic residues" evidence="3">
    <location>
        <begin position="128"/>
        <end position="138"/>
    </location>
</feature>
<name>A0A0K0XG46_MYCGD</name>
<proteinExistence type="predicted"/>
<dbReference type="GO" id="GO:0016020">
    <property type="term" value="C:membrane"/>
    <property type="evidence" value="ECO:0007669"/>
    <property type="project" value="UniProtKB-SubCell"/>
</dbReference>
<gene>
    <name evidence="5" type="ORF">AFA91_16720</name>
</gene>
<feature type="region of interest" description="Disordered" evidence="3">
    <location>
        <begin position="1"/>
        <end position="148"/>
    </location>
</feature>
<evidence type="ECO:0000256" key="1">
    <source>
        <dbReference type="ARBA" id="ARBA00004370"/>
    </source>
</evidence>
<evidence type="ECO:0000313" key="6">
    <source>
        <dbReference type="Proteomes" id="UP000062255"/>
    </source>
</evidence>
<dbReference type="AlphaFoldDB" id="A0A0K0XG46"/>
<dbReference type="KEGG" id="mgo:AFA91_16720"/>